<comment type="caution">
    <text evidence="2">The sequence shown here is derived from an EMBL/GenBank/DDBJ whole genome shotgun (WGS) entry which is preliminary data.</text>
</comment>
<reference evidence="2" key="1">
    <citation type="submission" date="2020-10" db="EMBL/GenBank/DDBJ databases">
        <title>Unveiling of a novel bifunctional photoreceptor, Dualchrome1, isolated from a cosmopolitan green alga.</title>
        <authorList>
            <person name="Suzuki S."/>
            <person name="Kawachi M."/>
        </authorList>
    </citation>
    <scope>NUCLEOTIDE SEQUENCE</scope>
    <source>
        <strain evidence="2">NIES 2893</strain>
    </source>
</reference>
<feature type="region of interest" description="Disordered" evidence="1">
    <location>
        <begin position="79"/>
        <end position="104"/>
    </location>
</feature>
<gene>
    <name evidence="2" type="ORF">PPROV_001119200</name>
</gene>
<feature type="compositionally biased region" description="Acidic residues" evidence="1">
    <location>
        <begin position="80"/>
        <end position="91"/>
    </location>
</feature>
<dbReference type="AlphaFoldDB" id="A0A830HZB7"/>
<evidence type="ECO:0000313" key="3">
    <source>
        <dbReference type="Proteomes" id="UP000660262"/>
    </source>
</evidence>
<evidence type="ECO:0000256" key="1">
    <source>
        <dbReference type="SAM" id="MobiDB-lite"/>
    </source>
</evidence>
<keyword evidence="3" id="KW-1185">Reference proteome</keyword>
<dbReference type="Proteomes" id="UP000660262">
    <property type="component" value="Unassembled WGS sequence"/>
</dbReference>
<protein>
    <submittedName>
        <fullName evidence="2">Uncharacterized protein</fullName>
    </submittedName>
</protein>
<dbReference type="EMBL" id="BNJQ01000042">
    <property type="protein sequence ID" value="GHP12464.1"/>
    <property type="molecule type" value="Genomic_DNA"/>
</dbReference>
<accession>A0A830HZB7</accession>
<proteinExistence type="predicted"/>
<name>A0A830HZB7_9CHLO</name>
<sequence length="104" mass="12261">MKIHFRKISVFERLLQMETIPRDNASHPHHPSHDEQLPTLYAVVRGVRRDADGVYRVKVKWLKMREHTNVELAEELFHEVDDDEEETDQELETFSHSAQRSLGA</sequence>
<evidence type="ECO:0000313" key="2">
    <source>
        <dbReference type="EMBL" id="GHP12464.1"/>
    </source>
</evidence>
<organism evidence="2 3">
    <name type="scientific">Pycnococcus provasolii</name>
    <dbReference type="NCBI Taxonomy" id="41880"/>
    <lineage>
        <taxon>Eukaryota</taxon>
        <taxon>Viridiplantae</taxon>
        <taxon>Chlorophyta</taxon>
        <taxon>Pseudoscourfieldiophyceae</taxon>
        <taxon>Pseudoscourfieldiales</taxon>
        <taxon>Pycnococcaceae</taxon>
        <taxon>Pycnococcus</taxon>
    </lineage>
</organism>
<feature type="compositionally biased region" description="Polar residues" evidence="1">
    <location>
        <begin position="94"/>
        <end position="104"/>
    </location>
</feature>